<reference evidence="2 3" key="1">
    <citation type="submission" date="2014-02" db="EMBL/GenBank/DDBJ databases">
        <title>The small core and large imbalanced accessory genome model reveals a collaborative survival strategy of Sorangium cellulosum strains in nature.</title>
        <authorList>
            <person name="Han K."/>
            <person name="Peng R."/>
            <person name="Blom J."/>
            <person name="Li Y.-Z."/>
        </authorList>
    </citation>
    <scope>NUCLEOTIDE SEQUENCE [LARGE SCALE GENOMIC DNA]</scope>
    <source>
        <strain evidence="2 3">So0008-312</strain>
    </source>
</reference>
<protein>
    <recommendedName>
        <fullName evidence="1">VOC domain-containing protein</fullName>
    </recommendedName>
</protein>
<organism evidence="2 3">
    <name type="scientific">Sorangium cellulosum</name>
    <name type="common">Polyangium cellulosum</name>
    <dbReference type="NCBI Taxonomy" id="56"/>
    <lineage>
        <taxon>Bacteria</taxon>
        <taxon>Pseudomonadati</taxon>
        <taxon>Myxococcota</taxon>
        <taxon>Polyangia</taxon>
        <taxon>Polyangiales</taxon>
        <taxon>Polyangiaceae</taxon>
        <taxon>Sorangium</taxon>
    </lineage>
</organism>
<dbReference type="PANTHER" id="PTHR34109">
    <property type="entry name" value="BNAUNNG04460D PROTEIN-RELATED"/>
    <property type="match status" value="1"/>
</dbReference>
<name>A0A150QQG1_SORCE</name>
<dbReference type="InterPro" id="IPR029068">
    <property type="entry name" value="Glyas_Bleomycin-R_OHBP_Dase"/>
</dbReference>
<dbReference type="InterPro" id="IPR004360">
    <property type="entry name" value="Glyas_Fos-R_dOase_dom"/>
</dbReference>
<evidence type="ECO:0000313" key="3">
    <source>
        <dbReference type="Proteomes" id="UP000075260"/>
    </source>
</evidence>
<evidence type="ECO:0000259" key="1">
    <source>
        <dbReference type="PROSITE" id="PS51819"/>
    </source>
</evidence>
<comment type="caution">
    <text evidence="2">The sequence shown here is derived from an EMBL/GenBank/DDBJ whole genome shotgun (WGS) entry which is preliminary data.</text>
</comment>
<dbReference type="EMBL" id="JEMA01000411">
    <property type="protein sequence ID" value="KYF70247.1"/>
    <property type="molecule type" value="Genomic_DNA"/>
</dbReference>
<gene>
    <name evidence="2" type="ORF">BE15_01105</name>
</gene>
<accession>A0A150QQG1</accession>
<dbReference type="Gene3D" id="3.10.180.10">
    <property type="entry name" value="2,3-Dihydroxybiphenyl 1,2-Dioxygenase, domain 1"/>
    <property type="match status" value="1"/>
</dbReference>
<dbReference type="PROSITE" id="PS51819">
    <property type="entry name" value="VOC"/>
    <property type="match status" value="1"/>
</dbReference>
<dbReference type="PANTHER" id="PTHR34109:SF1">
    <property type="entry name" value="VOC DOMAIN-CONTAINING PROTEIN"/>
    <property type="match status" value="1"/>
</dbReference>
<dbReference type="AlphaFoldDB" id="A0A150QQG1"/>
<dbReference type="OrthoDB" id="9795306at2"/>
<dbReference type="RefSeq" id="WP_061607757.1">
    <property type="nucleotide sequence ID" value="NZ_CP162579.1"/>
</dbReference>
<feature type="domain" description="VOC" evidence="1">
    <location>
        <begin position="1"/>
        <end position="108"/>
    </location>
</feature>
<dbReference type="Proteomes" id="UP000075260">
    <property type="component" value="Unassembled WGS sequence"/>
</dbReference>
<dbReference type="InterPro" id="IPR037523">
    <property type="entry name" value="VOC_core"/>
</dbReference>
<proteinExistence type="predicted"/>
<sequence length="121" mass="13032">MFGHLDLTDLVKKAFGAVELERQQMGPESFHVELQIADSVVVLEMGEPRPADATVASVYVYVDDVDAAYGRAIELGAVSISAPEDKPYDERAAGVKDSFGNIWWIATYKPTAASPKLATGS</sequence>
<dbReference type="SUPFAM" id="SSF54593">
    <property type="entry name" value="Glyoxalase/Bleomycin resistance protein/Dihydroxybiphenyl dioxygenase"/>
    <property type="match status" value="1"/>
</dbReference>
<evidence type="ECO:0000313" key="2">
    <source>
        <dbReference type="EMBL" id="KYF70247.1"/>
    </source>
</evidence>
<dbReference type="Pfam" id="PF00903">
    <property type="entry name" value="Glyoxalase"/>
    <property type="match status" value="1"/>
</dbReference>